<feature type="transmembrane region" description="Helical" evidence="14">
    <location>
        <begin position="179"/>
        <end position="197"/>
    </location>
</feature>
<organism evidence="16 17">
    <name type="scientific">Coemansia brasiliensis</name>
    <dbReference type="NCBI Taxonomy" id="2650707"/>
    <lineage>
        <taxon>Eukaryota</taxon>
        <taxon>Fungi</taxon>
        <taxon>Fungi incertae sedis</taxon>
        <taxon>Zoopagomycota</taxon>
        <taxon>Kickxellomycotina</taxon>
        <taxon>Kickxellomycetes</taxon>
        <taxon>Kickxellales</taxon>
        <taxon>Kickxellaceae</taxon>
        <taxon>Coemansia</taxon>
    </lineage>
</organism>
<evidence type="ECO:0000256" key="3">
    <source>
        <dbReference type="ARBA" id="ARBA00007222"/>
    </source>
</evidence>
<comment type="catalytic activity">
    <reaction evidence="12 14">
        <text>a di-trans,poly-cis-dolichyl beta-D-mannosyl phosphate + L-threonyl-[protein] = 3-O-(alpha-D-mannosyl)-L-threonyl-[protein] + a di-trans,poly-cis-dolichyl phosphate + H(+)</text>
        <dbReference type="Rhea" id="RHEA:53396"/>
        <dbReference type="Rhea" id="RHEA-COMP:11060"/>
        <dbReference type="Rhea" id="RHEA-COMP:13547"/>
        <dbReference type="Rhea" id="RHEA-COMP:19498"/>
        <dbReference type="Rhea" id="RHEA-COMP:19501"/>
        <dbReference type="ChEBI" id="CHEBI:15378"/>
        <dbReference type="ChEBI" id="CHEBI:30013"/>
        <dbReference type="ChEBI" id="CHEBI:57683"/>
        <dbReference type="ChEBI" id="CHEBI:58211"/>
        <dbReference type="ChEBI" id="CHEBI:137323"/>
        <dbReference type="EC" id="2.4.1.109"/>
    </reaction>
</comment>
<dbReference type="Proteomes" id="UP001139887">
    <property type="component" value="Unassembled WGS sequence"/>
</dbReference>
<comment type="caution">
    <text evidence="16">The sequence shown here is derived from an EMBL/GenBank/DDBJ whole genome shotgun (WGS) entry which is preliminary data.</text>
</comment>
<comment type="catalytic activity">
    <reaction evidence="13 14">
        <text>a di-trans,poly-cis-dolichyl beta-D-mannosyl phosphate + L-seryl-[protein] = 3-O-(alpha-D-mannosyl)-L-seryl-[protein] + a di-trans,poly-cis-dolichyl phosphate + H(+)</text>
        <dbReference type="Rhea" id="RHEA:17377"/>
        <dbReference type="Rhea" id="RHEA-COMP:9863"/>
        <dbReference type="Rhea" id="RHEA-COMP:13546"/>
        <dbReference type="Rhea" id="RHEA-COMP:19498"/>
        <dbReference type="Rhea" id="RHEA-COMP:19501"/>
        <dbReference type="ChEBI" id="CHEBI:15378"/>
        <dbReference type="ChEBI" id="CHEBI:29999"/>
        <dbReference type="ChEBI" id="CHEBI:57683"/>
        <dbReference type="ChEBI" id="CHEBI:58211"/>
        <dbReference type="ChEBI" id="CHEBI:137321"/>
        <dbReference type="EC" id="2.4.1.109"/>
    </reaction>
</comment>
<evidence type="ECO:0000256" key="8">
    <source>
        <dbReference type="ARBA" id="ARBA00022737"/>
    </source>
</evidence>
<comment type="function">
    <text evidence="14">Transfers mannose from Dol-P-mannose to Ser or Thr residues on proteins.</text>
</comment>
<dbReference type="EC" id="2.4.1.109" evidence="4 14"/>
<keyword evidence="17" id="KW-1185">Reference proteome</keyword>
<dbReference type="Gene3D" id="2.80.10.50">
    <property type="match status" value="1"/>
</dbReference>
<feature type="transmembrane region" description="Helical" evidence="14">
    <location>
        <begin position="204"/>
        <end position="224"/>
    </location>
</feature>
<dbReference type="InterPro" id="IPR036300">
    <property type="entry name" value="MIR_dom_sf"/>
</dbReference>
<dbReference type="PANTHER" id="PTHR10050:SF46">
    <property type="entry name" value="PROTEIN O-MANNOSYL-TRANSFERASE 2"/>
    <property type="match status" value="1"/>
</dbReference>
<keyword evidence="8" id="KW-0677">Repeat</keyword>
<dbReference type="InterPro" id="IPR016093">
    <property type="entry name" value="MIR_motif"/>
</dbReference>
<evidence type="ECO:0000256" key="6">
    <source>
        <dbReference type="ARBA" id="ARBA00022679"/>
    </source>
</evidence>
<comment type="pathway">
    <text evidence="2 14">Protein modification; protein glycosylation.</text>
</comment>
<gene>
    <name evidence="16" type="primary">PMT2_2</name>
    <name evidence="16" type="ORF">IWW36_002241</name>
</gene>
<proteinExistence type="inferred from homology"/>
<evidence type="ECO:0000256" key="2">
    <source>
        <dbReference type="ARBA" id="ARBA00004922"/>
    </source>
</evidence>
<evidence type="ECO:0000256" key="1">
    <source>
        <dbReference type="ARBA" id="ARBA00004477"/>
    </source>
</evidence>
<feature type="transmembrane region" description="Helical" evidence="14">
    <location>
        <begin position="705"/>
        <end position="723"/>
    </location>
</feature>
<name>A0A9W8M0U1_9FUNG</name>
<evidence type="ECO:0000256" key="14">
    <source>
        <dbReference type="RuleBase" id="RU367007"/>
    </source>
</evidence>
<dbReference type="InterPro" id="IPR032421">
    <property type="entry name" value="PMT_4TMC"/>
</dbReference>
<evidence type="ECO:0000256" key="9">
    <source>
        <dbReference type="ARBA" id="ARBA00022824"/>
    </source>
</evidence>
<keyword evidence="10 14" id="KW-1133">Transmembrane helix</keyword>
<evidence type="ECO:0000256" key="7">
    <source>
        <dbReference type="ARBA" id="ARBA00022692"/>
    </source>
</evidence>
<evidence type="ECO:0000256" key="10">
    <source>
        <dbReference type="ARBA" id="ARBA00022989"/>
    </source>
</evidence>
<evidence type="ECO:0000256" key="12">
    <source>
        <dbReference type="ARBA" id="ARBA00045085"/>
    </source>
</evidence>
<accession>A0A9W8M0U1</accession>
<dbReference type="Pfam" id="PF16192">
    <property type="entry name" value="PMT_4TMC"/>
    <property type="match status" value="1"/>
</dbReference>
<dbReference type="PANTHER" id="PTHR10050">
    <property type="entry name" value="DOLICHYL-PHOSPHATE-MANNOSE--PROTEIN MANNOSYLTRANSFERASE"/>
    <property type="match status" value="1"/>
</dbReference>
<dbReference type="InterPro" id="IPR003342">
    <property type="entry name" value="ArnT-like_N"/>
</dbReference>
<feature type="transmembrane region" description="Helical" evidence="14">
    <location>
        <begin position="311"/>
        <end position="332"/>
    </location>
</feature>
<keyword evidence="7 14" id="KW-0812">Transmembrane</keyword>
<dbReference type="GO" id="GO:0004169">
    <property type="term" value="F:dolichyl-phosphate-mannose-protein mannosyltransferase activity"/>
    <property type="evidence" value="ECO:0007669"/>
    <property type="project" value="UniProtKB-UniRule"/>
</dbReference>
<keyword evidence="9 14" id="KW-0256">Endoplasmic reticulum</keyword>
<feature type="transmembrane region" description="Helical" evidence="14">
    <location>
        <begin position="639"/>
        <end position="660"/>
    </location>
</feature>
<evidence type="ECO:0000256" key="13">
    <source>
        <dbReference type="ARBA" id="ARBA00045102"/>
    </source>
</evidence>
<dbReference type="SMART" id="SM00472">
    <property type="entry name" value="MIR"/>
    <property type="match status" value="3"/>
</dbReference>
<evidence type="ECO:0000313" key="16">
    <source>
        <dbReference type="EMBL" id="KAJ2849978.1"/>
    </source>
</evidence>
<reference evidence="16" key="1">
    <citation type="submission" date="2022-07" db="EMBL/GenBank/DDBJ databases">
        <title>Phylogenomic reconstructions and comparative analyses of Kickxellomycotina fungi.</title>
        <authorList>
            <person name="Reynolds N.K."/>
            <person name="Stajich J.E."/>
            <person name="Barry K."/>
            <person name="Grigoriev I.V."/>
            <person name="Crous P."/>
            <person name="Smith M.E."/>
        </authorList>
    </citation>
    <scope>NUCLEOTIDE SEQUENCE</scope>
    <source>
        <strain evidence="16">NRRL 1566</strain>
    </source>
</reference>
<feature type="transmembrane region" description="Helical" evidence="14">
    <location>
        <begin position="259"/>
        <end position="291"/>
    </location>
</feature>
<keyword evidence="6 14" id="KW-0808">Transferase</keyword>
<dbReference type="EMBL" id="JANBUW010000049">
    <property type="protein sequence ID" value="KAJ2849978.1"/>
    <property type="molecule type" value="Genomic_DNA"/>
</dbReference>
<dbReference type="AlphaFoldDB" id="A0A9W8M0U1"/>
<evidence type="ECO:0000256" key="11">
    <source>
        <dbReference type="ARBA" id="ARBA00023136"/>
    </source>
</evidence>
<dbReference type="Pfam" id="PF02815">
    <property type="entry name" value="MIR"/>
    <property type="match status" value="1"/>
</dbReference>
<evidence type="ECO:0000313" key="17">
    <source>
        <dbReference type="Proteomes" id="UP001139887"/>
    </source>
</evidence>
<keyword evidence="11 14" id="KW-0472">Membrane</keyword>
<comment type="subcellular location">
    <subcellularLocation>
        <location evidence="1 14">Endoplasmic reticulum membrane</location>
        <topology evidence="1 14">Multi-pass membrane protein</topology>
    </subcellularLocation>
</comment>
<keyword evidence="5 14" id="KW-0328">Glycosyltransferase</keyword>
<comment type="similarity">
    <text evidence="3 14">Belongs to the glycosyltransferase 39 family.</text>
</comment>
<feature type="domain" description="MIR" evidence="15">
    <location>
        <begin position="498"/>
        <end position="560"/>
    </location>
</feature>
<dbReference type="OrthoDB" id="292747at2759"/>
<evidence type="ECO:0000256" key="5">
    <source>
        <dbReference type="ARBA" id="ARBA00022676"/>
    </source>
</evidence>
<dbReference type="Pfam" id="PF02366">
    <property type="entry name" value="PMT"/>
    <property type="match status" value="1"/>
</dbReference>
<sequence length="786" mass="90608">MEPHNLKQRGRQGNGEHEMLMVLSDEHKDKPKPGADYSAYAIPVHQANRTYNAYPVLATDTENAKCDPTDFSAVSLDSGVEGIMRSRDFVITAALTLASLATRLYRIGRRANVSWDEAHFGKFGAMYINGTFYHDVHPPLAKMLVALAEVIAGHNGTFNFKSGAAYPEYVNYTLMRTQVALYGVALVPLAYLTCLQLNLSRSMAVLAACFVLFDNAICVMSRFILLDEPLLFFTALTLWSAASFQRVSKYGQQFSRKWWVWLLMTGFSLGCVMSSKWIGLFSVVMIGIATIDDLFRKYCNLIPWEDFACHWNARVVSLIFVPLIVYVACFWVHFRLLYKSGTGDHKLSANFQAKQLGNRLNSQPFDVAYGSAAEIRSMYDGPGLLHSHIHRYPGGSHLQQITCFPHRDVNNRWLLWHGGDKGTETNYTIAPIEFIVDGDIVQIVHNITGAAMQTSRRFLAPMTSSHFEVAAANSTDWDKGTRDWRVEVVKQKYKRRRDKRIHAMTTVFRLRHVETGCLLRVGRQRLPTWGWGQSEVTCLPDSSGKKNIKSSDVLWYVEHNKNSRVPKDDLSRYVSSNFFVNMVQINIEMAKTNNALSPDVNKYSVLESRPESWLFLKYPMRMVGWSDTGIKYYEIGNPILWWATALVCIFYPLRLIFWALQMQRKCSRWRSLREFLDFWDNSKFLWGGWALHYIPFFFFGRVLYIHHYLPALYFGLLLLAFELDHFFKSWRRGRYLHMAALCSGFLAFVVFLYFSPFTYGWDRPAKELAGRQWLSTWNIFHDLYAM</sequence>
<dbReference type="SUPFAM" id="SSF82109">
    <property type="entry name" value="MIR domain"/>
    <property type="match status" value="1"/>
</dbReference>
<dbReference type="PROSITE" id="PS50919">
    <property type="entry name" value="MIR"/>
    <property type="match status" value="1"/>
</dbReference>
<evidence type="ECO:0000259" key="15">
    <source>
        <dbReference type="PROSITE" id="PS50919"/>
    </source>
</evidence>
<protein>
    <recommendedName>
        <fullName evidence="4 14">Dolichyl-phosphate-mannose--protein mannosyltransferase</fullName>
        <ecNumber evidence="4 14">2.4.1.109</ecNumber>
    </recommendedName>
</protein>
<evidence type="ECO:0000256" key="4">
    <source>
        <dbReference type="ARBA" id="ARBA00012839"/>
    </source>
</evidence>
<dbReference type="InterPro" id="IPR027005">
    <property type="entry name" value="PMT-like"/>
</dbReference>
<dbReference type="GO" id="GO:0005789">
    <property type="term" value="C:endoplasmic reticulum membrane"/>
    <property type="evidence" value="ECO:0007669"/>
    <property type="project" value="UniProtKB-SubCell"/>
</dbReference>
<feature type="transmembrane region" description="Helical" evidence="14">
    <location>
        <begin position="735"/>
        <end position="754"/>
    </location>
</feature>